<evidence type="ECO:0000256" key="2">
    <source>
        <dbReference type="ARBA" id="ARBA00007992"/>
    </source>
</evidence>
<dbReference type="PANTHER" id="PTHR47356:SF2">
    <property type="entry name" value="FAD-BINDING DOMAIN-CONTAINING PROTEIN-RELATED"/>
    <property type="match status" value="1"/>
</dbReference>
<gene>
    <name evidence="9" type="ORF">TPAR_03749</name>
</gene>
<comment type="similarity">
    <text evidence="2">Belongs to the paxM FAD-dependent monooxygenase family.</text>
</comment>
<evidence type="ECO:0000259" key="8">
    <source>
        <dbReference type="Pfam" id="PF01494"/>
    </source>
</evidence>
<feature type="domain" description="FAD-binding" evidence="8">
    <location>
        <begin position="6"/>
        <end position="364"/>
    </location>
</feature>
<dbReference type="Gene3D" id="3.50.50.60">
    <property type="entry name" value="FAD/NAD(P)-binding domain"/>
    <property type="match status" value="1"/>
</dbReference>
<keyword evidence="7" id="KW-0472">Membrane</keyword>
<dbReference type="PANTHER" id="PTHR47356">
    <property type="entry name" value="FAD-DEPENDENT MONOOXYGENASE ASQG-RELATED"/>
    <property type="match status" value="1"/>
</dbReference>
<evidence type="ECO:0000256" key="4">
    <source>
        <dbReference type="ARBA" id="ARBA00022827"/>
    </source>
</evidence>
<accession>A0A2S4L0U3</accession>
<evidence type="ECO:0000256" key="6">
    <source>
        <dbReference type="ARBA" id="ARBA00023033"/>
    </source>
</evidence>
<keyword evidence="7" id="KW-1133">Transmembrane helix</keyword>
<organism evidence="9 10">
    <name type="scientific">Tolypocladium paradoxum</name>
    <dbReference type="NCBI Taxonomy" id="94208"/>
    <lineage>
        <taxon>Eukaryota</taxon>
        <taxon>Fungi</taxon>
        <taxon>Dikarya</taxon>
        <taxon>Ascomycota</taxon>
        <taxon>Pezizomycotina</taxon>
        <taxon>Sordariomycetes</taxon>
        <taxon>Hypocreomycetidae</taxon>
        <taxon>Hypocreales</taxon>
        <taxon>Ophiocordycipitaceae</taxon>
        <taxon>Tolypocladium</taxon>
    </lineage>
</organism>
<proteinExistence type="inferred from homology"/>
<dbReference type="InterPro" id="IPR036188">
    <property type="entry name" value="FAD/NAD-bd_sf"/>
</dbReference>
<dbReference type="GO" id="GO:0004497">
    <property type="term" value="F:monooxygenase activity"/>
    <property type="evidence" value="ECO:0007669"/>
    <property type="project" value="UniProtKB-KW"/>
</dbReference>
<dbReference type="InterPro" id="IPR002938">
    <property type="entry name" value="FAD-bd"/>
</dbReference>
<sequence length="490" mass="55088">MPQERFKVIIIGGSVTGLTLAHSLHQIGADYTILEKRPKIAPQEGASIGILPNGARVLDQLGLYDAIEQATAPLGATRIHFPDDFQFSSPYPKKMLEKCVRIPSLALAQKRTDSTCHSFGYPIAFLERRKLLEILFNALPEKTKVQVNKTVSDIEQYTEDGKGGIRVRTLDGDVYDGDLIVGADGVHSRTRSEMWRMSSSLTPNKIPVSERNCMSVEYSCVFGISGGISALKAGEQVMRIYNGRTLVVIPSKDELVFWFLVQKLDRKYKYGDAPRFTSEEAVTQCLNLADAPIEEGVRFGDVWQKRQTFNMVCLEENLLKTWSFGRLVCIGDSIHKMTVNLGQGANCAIEDVAVLSNLLRDCLKKKKDSNPTGQELDTLLRRFNHIHLSRVSQICSMSALTARVHARDGFIRKAIGRYIMPYFGERFEGRPFKMIADAAALDFLPLPRSSFPGWEKYRSKGNKIGSWVVVLYFLLLLIILQMVAAYRHWI</sequence>
<dbReference type="PRINTS" id="PR00420">
    <property type="entry name" value="RNGMNOXGNASE"/>
</dbReference>
<keyword evidence="7" id="KW-0812">Transmembrane</keyword>
<dbReference type="Pfam" id="PF01494">
    <property type="entry name" value="FAD_binding_3"/>
    <property type="match status" value="1"/>
</dbReference>
<dbReference type="STRING" id="94208.A0A2S4L0U3"/>
<keyword evidence="3" id="KW-0285">Flavoprotein</keyword>
<dbReference type="AlphaFoldDB" id="A0A2S4L0U3"/>
<keyword evidence="6" id="KW-0503">Monooxygenase</keyword>
<evidence type="ECO:0000256" key="1">
    <source>
        <dbReference type="ARBA" id="ARBA00001974"/>
    </source>
</evidence>
<evidence type="ECO:0000313" key="10">
    <source>
        <dbReference type="Proteomes" id="UP000237481"/>
    </source>
</evidence>
<evidence type="ECO:0000313" key="9">
    <source>
        <dbReference type="EMBL" id="POR36054.1"/>
    </source>
</evidence>
<dbReference type="Proteomes" id="UP000237481">
    <property type="component" value="Unassembled WGS sequence"/>
</dbReference>
<dbReference type="InterPro" id="IPR050562">
    <property type="entry name" value="FAD_mOase_fung"/>
</dbReference>
<keyword evidence="10" id="KW-1185">Reference proteome</keyword>
<keyword evidence="5" id="KW-0560">Oxidoreductase</keyword>
<evidence type="ECO:0000256" key="7">
    <source>
        <dbReference type="SAM" id="Phobius"/>
    </source>
</evidence>
<protein>
    <submittedName>
        <fullName evidence="9">FAD binding domain-containing protein</fullName>
    </submittedName>
</protein>
<evidence type="ECO:0000256" key="3">
    <source>
        <dbReference type="ARBA" id="ARBA00022630"/>
    </source>
</evidence>
<dbReference type="GO" id="GO:0071949">
    <property type="term" value="F:FAD binding"/>
    <property type="evidence" value="ECO:0007669"/>
    <property type="project" value="InterPro"/>
</dbReference>
<dbReference type="OrthoDB" id="10029326at2759"/>
<comment type="cofactor">
    <cofactor evidence="1">
        <name>FAD</name>
        <dbReference type="ChEBI" id="CHEBI:57692"/>
    </cofactor>
</comment>
<dbReference type="EMBL" id="PKSG01000367">
    <property type="protein sequence ID" value="POR36054.1"/>
    <property type="molecule type" value="Genomic_DNA"/>
</dbReference>
<dbReference type="SUPFAM" id="SSF51905">
    <property type="entry name" value="FAD/NAD(P)-binding domain"/>
    <property type="match status" value="1"/>
</dbReference>
<reference evidence="9 10" key="1">
    <citation type="submission" date="2018-01" db="EMBL/GenBank/DDBJ databases">
        <title>Harnessing the power of phylogenomics to disentangle the directionality and signatures of interkingdom host jumping in the parasitic fungal genus Tolypocladium.</title>
        <authorList>
            <person name="Quandt C.A."/>
            <person name="Patterson W."/>
            <person name="Spatafora J.W."/>
        </authorList>
    </citation>
    <scope>NUCLEOTIDE SEQUENCE [LARGE SCALE GENOMIC DNA]</scope>
    <source>
        <strain evidence="9 10">NRBC 100945</strain>
    </source>
</reference>
<comment type="caution">
    <text evidence="9">The sequence shown here is derived from an EMBL/GenBank/DDBJ whole genome shotgun (WGS) entry which is preliminary data.</text>
</comment>
<keyword evidence="4" id="KW-0274">FAD</keyword>
<name>A0A2S4L0U3_9HYPO</name>
<feature type="transmembrane region" description="Helical" evidence="7">
    <location>
        <begin position="464"/>
        <end position="486"/>
    </location>
</feature>
<evidence type="ECO:0000256" key="5">
    <source>
        <dbReference type="ARBA" id="ARBA00023002"/>
    </source>
</evidence>